<dbReference type="OrthoDB" id="4289218at2759"/>
<feature type="region of interest" description="Disordered" evidence="1">
    <location>
        <begin position="289"/>
        <end position="311"/>
    </location>
</feature>
<gene>
    <name evidence="2" type="ORF">PENFLA_c016G01868</name>
</gene>
<name>A0A1V6T3E6_9EURO</name>
<comment type="caution">
    <text evidence="2">The sequence shown here is derived from an EMBL/GenBank/DDBJ whole genome shotgun (WGS) entry which is preliminary data.</text>
</comment>
<proteinExistence type="predicted"/>
<sequence length="311" mass="35522">MSLQCLGLISPFLQQSTYQSKFEISSSLLMTSATLKYGERQAAGRLLQQWMERPESDTSVAACPIQPSTLQLKDLRKSKQFEIDMEMNPYIPAQIEDEFEQLNIVGPRSGAWEMISIGEPDATDDIEYPDLHIWEGQIAPGVLIVEEIKKTPCLFMSEVCQAVYQNHFSIDTLKYVYMVDVCNKDTLSFVRDVLYTEANGLVWPDEEIHDWQLGTPEFEALLGTKIGKTMAHLVLGAFRRGTHRISQIRSFHTFEILQLRFAIEEMDHDTPVVPSVELPIRTISTRVTRSMTRKRKAEEEETEAKKAQKKG</sequence>
<dbReference type="AlphaFoldDB" id="A0A1V6T3E6"/>
<evidence type="ECO:0000256" key="1">
    <source>
        <dbReference type="SAM" id="MobiDB-lite"/>
    </source>
</evidence>
<dbReference type="Proteomes" id="UP000191342">
    <property type="component" value="Unassembled WGS sequence"/>
</dbReference>
<evidence type="ECO:0000313" key="3">
    <source>
        <dbReference type="Proteomes" id="UP000191342"/>
    </source>
</evidence>
<evidence type="ECO:0000313" key="2">
    <source>
        <dbReference type="EMBL" id="OQE20671.1"/>
    </source>
</evidence>
<reference evidence="3" key="1">
    <citation type="journal article" date="2017" name="Nat. Microbiol.">
        <title>Global analysis of biosynthetic gene clusters reveals vast potential of secondary metabolite production in Penicillium species.</title>
        <authorList>
            <person name="Nielsen J.C."/>
            <person name="Grijseels S."/>
            <person name="Prigent S."/>
            <person name="Ji B."/>
            <person name="Dainat J."/>
            <person name="Nielsen K.F."/>
            <person name="Frisvad J.C."/>
            <person name="Workman M."/>
            <person name="Nielsen J."/>
        </authorList>
    </citation>
    <scope>NUCLEOTIDE SEQUENCE [LARGE SCALE GENOMIC DNA]</scope>
    <source>
        <strain evidence="3">IBT 14082</strain>
    </source>
</reference>
<organism evidence="2 3">
    <name type="scientific">Penicillium flavigenum</name>
    <dbReference type="NCBI Taxonomy" id="254877"/>
    <lineage>
        <taxon>Eukaryota</taxon>
        <taxon>Fungi</taxon>
        <taxon>Dikarya</taxon>
        <taxon>Ascomycota</taxon>
        <taxon>Pezizomycotina</taxon>
        <taxon>Eurotiomycetes</taxon>
        <taxon>Eurotiomycetidae</taxon>
        <taxon>Eurotiales</taxon>
        <taxon>Aspergillaceae</taxon>
        <taxon>Penicillium</taxon>
    </lineage>
</organism>
<accession>A0A1V6T3E6</accession>
<protein>
    <submittedName>
        <fullName evidence="2">Uncharacterized protein</fullName>
    </submittedName>
</protein>
<keyword evidence="3" id="KW-1185">Reference proteome</keyword>
<dbReference type="EMBL" id="MLQL01000016">
    <property type="protein sequence ID" value="OQE20671.1"/>
    <property type="molecule type" value="Genomic_DNA"/>
</dbReference>